<keyword evidence="3" id="KW-1029">Fimbrium biogenesis</keyword>
<sequence length="242" mass="27608">MLLINSKLKKLMTFSILATLPGLCLAAVSLDRTRVIFPGDKKAISLTVKNDNELSPYLAQSWLEDSEFNKVRIGPFIVSPMVQRIEPGQKSSVRISQSNLIKDLPTDRESLYYFNLREVPPKSDQSNSLQIALQTKIKFFYRPESILPGKNYIWQEELIGEAQAKGYVIKNPTPYYISVIGVSGSADKQNSYDFKPFMIEPKSDKFLDKNLGKQFYLSYINDWGGTKVLEFNCLRKTCKVKK</sequence>
<dbReference type="FunFam" id="2.60.40.10:FF:000458">
    <property type="entry name" value="Molecular chaperone FimC"/>
    <property type="match status" value="1"/>
</dbReference>
<evidence type="ECO:0000256" key="5">
    <source>
        <dbReference type="ARBA" id="ARBA00022764"/>
    </source>
</evidence>
<comment type="similarity">
    <text evidence="2 8">Belongs to the periplasmic pilus chaperone family.</text>
</comment>
<reference evidence="12 13" key="1">
    <citation type="submission" date="2019-07" db="EMBL/GenBank/DDBJ databases">
        <title>Whole genome shotgun sequence of Vibrio sagamiensis NBRC 104589.</title>
        <authorList>
            <person name="Hosoyama A."/>
            <person name="Uohara A."/>
            <person name="Ohji S."/>
            <person name="Ichikawa N."/>
        </authorList>
    </citation>
    <scope>NUCLEOTIDE SEQUENCE [LARGE SCALE GENOMIC DNA]</scope>
    <source>
        <strain evidence="12 13">NBRC 104589</strain>
    </source>
</reference>
<dbReference type="PANTHER" id="PTHR30251">
    <property type="entry name" value="PILUS ASSEMBLY CHAPERONE"/>
    <property type="match status" value="1"/>
</dbReference>
<dbReference type="PANTHER" id="PTHR30251:SF5">
    <property type="entry name" value="FIMBRIAL CHAPARONE PROTEIN"/>
    <property type="match status" value="1"/>
</dbReference>
<evidence type="ECO:0000259" key="10">
    <source>
        <dbReference type="Pfam" id="PF00345"/>
    </source>
</evidence>
<keyword evidence="13" id="KW-1185">Reference proteome</keyword>
<comment type="caution">
    <text evidence="12">The sequence shown here is derived from an EMBL/GenBank/DDBJ whole genome shotgun (WGS) entry which is preliminary data.</text>
</comment>
<keyword evidence="4 9" id="KW-0732">Signal</keyword>
<keyword evidence="7" id="KW-0393">Immunoglobulin domain</keyword>
<dbReference type="AlphaFoldDB" id="A0A511QHE8"/>
<evidence type="ECO:0000256" key="4">
    <source>
        <dbReference type="ARBA" id="ARBA00022729"/>
    </source>
</evidence>
<dbReference type="InterPro" id="IPR016147">
    <property type="entry name" value="Pili_assmbl_chaperone_N"/>
</dbReference>
<evidence type="ECO:0000256" key="3">
    <source>
        <dbReference type="ARBA" id="ARBA00022558"/>
    </source>
</evidence>
<feature type="domain" description="Pili assembly chaperone C-terminal" evidence="11">
    <location>
        <begin position="169"/>
        <end position="226"/>
    </location>
</feature>
<dbReference type="InterPro" id="IPR013783">
    <property type="entry name" value="Ig-like_fold"/>
</dbReference>
<gene>
    <name evidence="12" type="primary">papD</name>
    <name evidence="12" type="ORF">VSA01S_26780</name>
</gene>
<evidence type="ECO:0000256" key="2">
    <source>
        <dbReference type="ARBA" id="ARBA00007399"/>
    </source>
</evidence>
<dbReference type="Pfam" id="PF00345">
    <property type="entry name" value="PapD_N"/>
    <property type="match status" value="1"/>
</dbReference>
<evidence type="ECO:0000256" key="7">
    <source>
        <dbReference type="ARBA" id="ARBA00023319"/>
    </source>
</evidence>
<accession>A0A511QHE8</accession>
<keyword evidence="6 8" id="KW-0143">Chaperone</keyword>
<proteinExistence type="inferred from homology"/>
<dbReference type="PROSITE" id="PS00635">
    <property type="entry name" value="PILI_CHAPERONE"/>
    <property type="match status" value="1"/>
</dbReference>
<keyword evidence="5" id="KW-0574">Periplasm</keyword>
<evidence type="ECO:0000259" key="11">
    <source>
        <dbReference type="Pfam" id="PF02753"/>
    </source>
</evidence>
<evidence type="ECO:0000256" key="1">
    <source>
        <dbReference type="ARBA" id="ARBA00004418"/>
    </source>
</evidence>
<evidence type="ECO:0000256" key="6">
    <source>
        <dbReference type="ARBA" id="ARBA00023186"/>
    </source>
</evidence>
<dbReference type="Gene3D" id="2.60.40.10">
    <property type="entry name" value="Immunoglobulins"/>
    <property type="match status" value="2"/>
</dbReference>
<name>A0A511QHE8_9VIBR</name>
<dbReference type="GO" id="GO:0071555">
    <property type="term" value="P:cell wall organization"/>
    <property type="evidence" value="ECO:0007669"/>
    <property type="project" value="InterPro"/>
</dbReference>
<feature type="domain" description="Pili assembly chaperone N-terminal" evidence="10">
    <location>
        <begin position="28"/>
        <end position="146"/>
    </location>
</feature>
<dbReference type="GO" id="GO:0030288">
    <property type="term" value="C:outer membrane-bounded periplasmic space"/>
    <property type="evidence" value="ECO:0007669"/>
    <property type="project" value="InterPro"/>
</dbReference>
<dbReference type="InterPro" id="IPR018046">
    <property type="entry name" value="Pili_assmbl_chaperone_CS"/>
</dbReference>
<evidence type="ECO:0000256" key="8">
    <source>
        <dbReference type="RuleBase" id="RU003918"/>
    </source>
</evidence>
<feature type="chain" id="PRO_5021822300" evidence="9">
    <location>
        <begin position="27"/>
        <end position="242"/>
    </location>
</feature>
<dbReference type="OrthoDB" id="9131059at2"/>
<dbReference type="SUPFAM" id="SSF49354">
    <property type="entry name" value="PapD-like"/>
    <property type="match status" value="1"/>
</dbReference>
<feature type="signal peptide" evidence="9">
    <location>
        <begin position="1"/>
        <end position="26"/>
    </location>
</feature>
<dbReference type="SUPFAM" id="SSF49584">
    <property type="entry name" value="Periplasmic chaperone C-domain"/>
    <property type="match status" value="1"/>
</dbReference>
<evidence type="ECO:0000313" key="13">
    <source>
        <dbReference type="Proteomes" id="UP000321922"/>
    </source>
</evidence>
<dbReference type="Proteomes" id="UP000321922">
    <property type="component" value="Unassembled WGS sequence"/>
</dbReference>
<dbReference type="InterPro" id="IPR016148">
    <property type="entry name" value="Pili_assmbl_chaperone_C"/>
</dbReference>
<dbReference type="InterPro" id="IPR001829">
    <property type="entry name" value="Pili_assmbl_chaperone_bac"/>
</dbReference>
<dbReference type="InterPro" id="IPR050643">
    <property type="entry name" value="Periplasmic_pilus_chap"/>
</dbReference>
<comment type="subcellular location">
    <subcellularLocation>
        <location evidence="1 8">Periplasm</location>
    </subcellularLocation>
</comment>
<evidence type="ECO:0000256" key="9">
    <source>
        <dbReference type="SAM" id="SignalP"/>
    </source>
</evidence>
<evidence type="ECO:0000313" key="12">
    <source>
        <dbReference type="EMBL" id="GEM76566.1"/>
    </source>
</evidence>
<dbReference type="InterPro" id="IPR008962">
    <property type="entry name" value="PapD-like_sf"/>
</dbReference>
<organism evidence="12 13">
    <name type="scientific">Vibrio sagamiensis NBRC 104589</name>
    <dbReference type="NCBI Taxonomy" id="1219064"/>
    <lineage>
        <taxon>Bacteria</taxon>
        <taxon>Pseudomonadati</taxon>
        <taxon>Pseudomonadota</taxon>
        <taxon>Gammaproteobacteria</taxon>
        <taxon>Vibrionales</taxon>
        <taxon>Vibrionaceae</taxon>
        <taxon>Vibrio</taxon>
    </lineage>
</organism>
<dbReference type="Pfam" id="PF02753">
    <property type="entry name" value="PapD_C"/>
    <property type="match status" value="1"/>
</dbReference>
<protein>
    <submittedName>
        <fullName evidence="12">Molecular chaperone</fullName>
    </submittedName>
</protein>
<dbReference type="EMBL" id="BJXJ01000027">
    <property type="protein sequence ID" value="GEM76566.1"/>
    <property type="molecule type" value="Genomic_DNA"/>
</dbReference>
<dbReference type="InterPro" id="IPR036316">
    <property type="entry name" value="Pili_assmbl_chap_C_dom_sf"/>
</dbReference>
<dbReference type="PRINTS" id="PR00969">
    <property type="entry name" value="CHAPERONPILI"/>
</dbReference>